<gene>
    <name evidence="1" type="ORF">XENOCAPTIV_026011</name>
</gene>
<organism evidence="1 2">
    <name type="scientific">Xenoophorus captivus</name>
    <dbReference type="NCBI Taxonomy" id="1517983"/>
    <lineage>
        <taxon>Eukaryota</taxon>
        <taxon>Metazoa</taxon>
        <taxon>Chordata</taxon>
        <taxon>Craniata</taxon>
        <taxon>Vertebrata</taxon>
        <taxon>Euteleostomi</taxon>
        <taxon>Actinopterygii</taxon>
        <taxon>Neopterygii</taxon>
        <taxon>Teleostei</taxon>
        <taxon>Neoteleostei</taxon>
        <taxon>Acanthomorphata</taxon>
        <taxon>Ovalentaria</taxon>
        <taxon>Atherinomorphae</taxon>
        <taxon>Cyprinodontiformes</taxon>
        <taxon>Goodeidae</taxon>
        <taxon>Xenoophorus</taxon>
    </lineage>
</organism>
<accession>A0ABV0QKV4</accession>
<evidence type="ECO:0000313" key="2">
    <source>
        <dbReference type="Proteomes" id="UP001434883"/>
    </source>
</evidence>
<name>A0ABV0QKV4_9TELE</name>
<dbReference type="EMBL" id="JAHRIN010014787">
    <property type="protein sequence ID" value="MEQ2196193.1"/>
    <property type="molecule type" value="Genomic_DNA"/>
</dbReference>
<reference evidence="1 2" key="1">
    <citation type="submission" date="2021-06" db="EMBL/GenBank/DDBJ databases">
        <authorList>
            <person name="Palmer J.M."/>
        </authorList>
    </citation>
    <scope>NUCLEOTIDE SEQUENCE [LARGE SCALE GENOMIC DNA]</scope>
    <source>
        <strain evidence="1 2">XC_2019</strain>
        <tissue evidence="1">Muscle</tissue>
    </source>
</reference>
<protein>
    <submittedName>
        <fullName evidence="1">Uncharacterized protein</fullName>
    </submittedName>
</protein>
<keyword evidence="2" id="KW-1185">Reference proteome</keyword>
<proteinExistence type="predicted"/>
<dbReference type="Proteomes" id="UP001434883">
    <property type="component" value="Unassembled WGS sequence"/>
</dbReference>
<sequence length="125" mass="13299">MVQLCHGERMPPDCSGALKRSLTDEPEIILESLRGEVEEAGRVQEEGEDEGTVKFCWTMCGKNSASCSASSLNLADSQTFHSTSPSIRAALLSSPQEPHPPTEVTTVISAELPSLAPSPAARSCQ</sequence>
<evidence type="ECO:0000313" key="1">
    <source>
        <dbReference type="EMBL" id="MEQ2196193.1"/>
    </source>
</evidence>
<comment type="caution">
    <text evidence="1">The sequence shown here is derived from an EMBL/GenBank/DDBJ whole genome shotgun (WGS) entry which is preliminary data.</text>
</comment>